<keyword evidence="1" id="KW-0732">Signal</keyword>
<accession>A0A1G8SWZ8</accession>
<organism evidence="2 3">
    <name type="scientific">Lutimaribacter saemankumensis</name>
    <dbReference type="NCBI Taxonomy" id="490829"/>
    <lineage>
        <taxon>Bacteria</taxon>
        <taxon>Pseudomonadati</taxon>
        <taxon>Pseudomonadota</taxon>
        <taxon>Alphaproteobacteria</taxon>
        <taxon>Rhodobacterales</taxon>
        <taxon>Roseobacteraceae</taxon>
        <taxon>Lutimaribacter</taxon>
    </lineage>
</organism>
<evidence type="ECO:0008006" key="4">
    <source>
        <dbReference type="Google" id="ProtNLM"/>
    </source>
</evidence>
<keyword evidence="3" id="KW-1185">Reference proteome</keyword>
<dbReference type="OrthoDB" id="7392270at2"/>
<feature type="chain" id="PRO_5011586224" description="SH3 domain-containing protein" evidence="1">
    <location>
        <begin position="19"/>
        <end position="175"/>
    </location>
</feature>
<evidence type="ECO:0000256" key="1">
    <source>
        <dbReference type="SAM" id="SignalP"/>
    </source>
</evidence>
<proteinExistence type="predicted"/>
<feature type="signal peptide" evidence="1">
    <location>
        <begin position="1"/>
        <end position="18"/>
    </location>
</feature>
<gene>
    <name evidence="2" type="ORF">SAMN05421850_11422</name>
</gene>
<reference evidence="2 3" key="1">
    <citation type="submission" date="2016-10" db="EMBL/GenBank/DDBJ databases">
        <authorList>
            <person name="de Groot N.N."/>
        </authorList>
    </citation>
    <scope>NUCLEOTIDE SEQUENCE [LARGE SCALE GENOMIC DNA]</scope>
    <source>
        <strain evidence="2 3">DSM 28010</strain>
    </source>
</reference>
<dbReference type="EMBL" id="FNEB01000014">
    <property type="protein sequence ID" value="SDJ33768.1"/>
    <property type="molecule type" value="Genomic_DNA"/>
</dbReference>
<sequence>MLRCWMAVGLMLAGPAMADPFRVTGVAADDFLNVRAGPSTRFEVVAQLPNGSGGLSKEVCALVKPAPDAANRADLPEWCAISQGGAILGWVNARYLSPDSGAPADLPLMRGFRGDDDPCRLVGESAATVNYLDHTRWLVGCPAGSAGLAEILEEFGGDEVDRIGGYVLISVPGAE</sequence>
<evidence type="ECO:0000313" key="3">
    <source>
        <dbReference type="Proteomes" id="UP000199340"/>
    </source>
</evidence>
<name>A0A1G8SWZ8_9RHOB</name>
<protein>
    <recommendedName>
        <fullName evidence="4">SH3 domain-containing protein</fullName>
    </recommendedName>
</protein>
<dbReference type="Proteomes" id="UP000199340">
    <property type="component" value="Unassembled WGS sequence"/>
</dbReference>
<evidence type="ECO:0000313" key="2">
    <source>
        <dbReference type="EMBL" id="SDJ33768.1"/>
    </source>
</evidence>
<dbReference type="RefSeq" id="WP_139170568.1">
    <property type="nucleotide sequence ID" value="NZ_FNEB01000014.1"/>
</dbReference>
<dbReference type="AlphaFoldDB" id="A0A1G8SWZ8"/>
<dbReference type="Gene3D" id="2.30.30.40">
    <property type="entry name" value="SH3 Domains"/>
    <property type="match status" value="1"/>
</dbReference>